<organism evidence="1 2">
    <name type="scientific">Psychrobacillus soli</name>
    <dbReference type="NCBI Taxonomy" id="1543965"/>
    <lineage>
        <taxon>Bacteria</taxon>
        <taxon>Bacillati</taxon>
        <taxon>Bacillota</taxon>
        <taxon>Bacilli</taxon>
        <taxon>Bacillales</taxon>
        <taxon>Bacillaceae</taxon>
        <taxon>Psychrobacillus</taxon>
    </lineage>
</organism>
<dbReference type="EMBL" id="VDGG01000002">
    <property type="protein sequence ID" value="TQR18537.1"/>
    <property type="molecule type" value="Genomic_DNA"/>
</dbReference>
<gene>
    <name evidence="1" type="ORF">FG383_01415</name>
</gene>
<reference evidence="1 2" key="1">
    <citation type="submission" date="2019-05" db="EMBL/GenBank/DDBJ databases">
        <title>Psychrobacillus vulpis sp. nov., a new species isolated from feces of a red fox that inhabits in The Tablas de Daimiel Natural Park, Albacete, Spain.</title>
        <authorList>
            <person name="Rodriguez M."/>
            <person name="Reina J.C."/>
            <person name="Bejar V."/>
            <person name="Llamas I."/>
        </authorList>
    </citation>
    <scope>NUCLEOTIDE SEQUENCE [LARGE SCALE GENOMIC DNA]</scope>
    <source>
        <strain evidence="1 2">NHI-2</strain>
    </source>
</reference>
<dbReference type="OrthoDB" id="2910128at2"/>
<dbReference type="RefSeq" id="WP_142605061.1">
    <property type="nucleotide sequence ID" value="NZ_VDGG01000002.1"/>
</dbReference>
<protein>
    <recommendedName>
        <fullName evidence="3">Asp/Glu racemase</fullName>
    </recommendedName>
</protein>
<dbReference type="AlphaFoldDB" id="A0A544TM49"/>
<comment type="caution">
    <text evidence="1">The sequence shown here is derived from an EMBL/GenBank/DDBJ whole genome shotgun (WGS) entry which is preliminary data.</text>
</comment>
<accession>A0A544TM49</accession>
<evidence type="ECO:0000313" key="1">
    <source>
        <dbReference type="EMBL" id="TQR18537.1"/>
    </source>
</evidence>
<dbReference type="Proteomes" id="UP000318937">
    <property type="component" value="Unassembled WGS sequence"/>
</dbReference>
<proteinExistence type="predicted"/>
<evidence type="ECO:0008006" key="3">
    <source>
        <dbReference type="Google" id="ProtNLM"/>
    </source>
</evidence>
<name>A0A544TM49_9BACI</name>
<sequence length="220" mass="25245">MKLACLHAHHSNIDYIESTLAHYKIELMHFVDPGLMNRVTHDESFQPLDARKKVKEQIEWIAKCNVDAILITCTNYIALLNEEDLSFPIPIIKIDEPFFEEICQIAEPQVILFTNPATVKGTMNRLNAYAEAKQKTLNMEVIVIDSTFELLMQGLNDEYNQLISSYIRKIMHDGKKVISVAQLSMVNAAKQIERETSKMIINPLDTLSSFIKYPLYVVKK</sequence>
<keyword evidence="2" id="KW-1185">Reference proteome</keyword>
<evidence type="ECO:0000313" key="2">
    <source>
        <dbReference type="Proteomes" id="UP000318937"/>
    </source>
</evidence>